<dbReference type="InterPro" id="IPR004176">
    <property type="entry name" value="Clp_R_N"/>
</dbReference>
<evidence type="ECO:0000313" key="15">
    <source>
        <dbReference type="Proteomes" id="UP000644727"/>
    </source>
</evidence>
<comment type="subunit">
    <text evidence="8">Homohexamer. The oligomerization is ATP-dependent.</text>
</comment>
<dbReference type="PROSITE" id="PS00870">
    <property type="entry name" value="CLPAB_1"/>
    <property type="match status" value="1"/>
</dbReference>
<evidence type="ECO:0000256" key="7">
    <source>
        <dbReference type="ARBA" id="ARBA00023186"/>
    </source>
</evidence>
<keyword evidence="7 10" id="KW-0143">Chaperone</keyword>
<dbReference type="RefSeq" id="WP_193865769.1">
    <property type="nucleotide sequence ID" value="NZ_JADEYR010000006.1"/>
</dbReference>
<evidence type="ECO:0000256" key="8">
    <source>
        <dbReference type="ARBA" id="ARBA00026057"/>
    </source>
</evidence>
<dbReference type="SUPFAM" id="SSF81923">
    <property type="entry name" value="Double Clp-N motif"/>
    <property type="match status" value="1"/>
</dbReference>
<dbReference type="InterPro" id="IPR019489">
    <property type="entry name" value="Clp_ATPase_C"/>
</dbReference>
<evidence type="ECO:0000256" key="11">
    <source>
        <dbReference type="RuleBase" id="RU362034"/>
    </source>
</evidence>
<feature type="domain" description="Clp R" evidence="13">
    <location>
        <begin position="1"/>
        <end position="146"/>
    </location>
</feature>
<comment type="subcellular location">
    <subcellularLocation>
        <location evidence="11">Cytoplasm</location>
    </subcellularLocation>
</comment>
<comment type="caution">
    <text evidence="14">The sequence shown here is derived from an EMBL/GenBank/DDBJ whole genome shotgun (WGS) entry which is preliminary data.</text>
</comment>
<accession>A0ABR9W0P0</accession>
<dbReference type="Gene3D" id="3.40.50.300">
    <property type="entry name" value="P-loop containing nucleotide triphosphate hydrolases"/>
    <property type="match status" value="3"/>
</dbReference>
<dbReference type="PROSITE" id="PS00871">
    <property type="entry name" value="CLPAB_2"/>
    <property type="match status" value="1"/>
</dbReference>
<dbReference type="NCBIfam" id="TIGR03346">
    <property type="entry name" value="chaperone_ClpB"/>
    <property type="match status" value="1"/>
</dbReference>
<dbReference type="Proteomes" id="UP000644727">
    <property type="component" value="Unassembled WGS sequence"/>
</dbReference>
<evidence type="ECO:0000259" key="13">
    <source>
        <dbReference type="PROSITE" id="PS51903"/>
    </source>
</evidence>
<feature type="compositionally biased region" description="Gly residues" evidence="12">
    <location>
        <begin position="882"/>
        <end position="892"/>
    </location>
</feature>
<dbReference type="InterPro" id="IPR041546">
    <property type="entry name" value="ClpA/ClpB_AAA_lid"/>
</dbReference>
<dbReference type="Pfam" id="PF17871">
    <property type="entry name" value="AAA_lid_9"/>
    <property type="match status" value="1"/>
</dbReference>
<evidence type="ECO:0000256" key="5">
    <source>
        <dbReference type="ARBA" id="ARBA00023016"/>
    </source>
</evidence>
<dbReference type="EMBL" id="JADEYR010000006">
    <property type="protein sequence ID" value="MBE9404015.1"/>
    <property type="molecule type" value="Genomic_DNA"/>
</dbReference>
<protein>
    <recommendedName>
        <fullName evidence="11">Chaperone protein ClpB</fullName>
    </recommendedName>
</protein>
<dbReference type="PANTHER" id="PTHR11638">
    <property type="entry name" value="ATP-DEPENDENT CLP PROTEASE"/>
    <property type="match status" value="1"/>
</dbReference>
<keyword evidence="3 10" id="KW-0547">Nucleotide-binding</keyword>
<gene>
    <name evidence="11 14" type="primary">clpB</name>
    <name evidence="14" type="ORF">IOE58_07380</name>
</gene>
<comment type="similarity">
    <text evidence="1 10">Belongs to the ClpA/ClpB family.</text>
</comment>
<dbReference type="PROSITE" id="PS51903">
    <property type="entry name" value="CLP_R"/>
    <property type="match status" value="1"/>
</dbReference>
<dbReference type="InterPro" id="IPR027417">
    <property type="entry name" value="P-loop_NTPase"/>
</dbReference>
<dbReference type="InterPro" id="IPR036628">
    <property type="entry name" value="Clp_N_dom_sf"/>
</dbReference>
<organism evidence="14 15">
    <name type="scientific">Brachybacterium epidermidis</name>
    <dbReference type="NCBI Taxonomy" id="2781983"/>
    <lineage>
        <taxon>Bacteria</taxon>
        <taxon>Bacillati</taxon>
        <taxon>Actinomycetota</taxon>
        <taxon>Actinomycetes</taxon>
        <taxon>Micrococcales</taxon>
        <taxon>Dermabacteraceae</taxon>
        <taxon>Brachybacterium</taxon>
    </lineage>
</organism>
<keyword evidence="5 11" id="KW-0346">Stress response</keyword>
<proteinExistence type="inferred from homology"/>
<evidence type="ECO:0000256" key="4">
    <source>
        <dbReference type="ARBA" id="ARBA00022840"/>
    </source>
</evidence>
<evidence type="ECO:0000256" key="12">
    <source>
        <dbReference type="SAM" id="MobiDB-lite"/>
    </source>
</evidence>
<evidence type="ECO:0000256" key="6">
    <source>
        <dbReference type="ARBA" id="ARBA00023054"/>
    </source>
</evidence>
<dbReference type="Pfam" id="PF02861">
    <property type="entry name" value="Clp_N"/>
    <property type="match status" value="1"/>
</dbReference>
<feature type="region of interest" description="Disordered" evidence="12">
    <location>
        <begin position="861"/>
        <end position="899"/>
    </location>
</feature>
<evidence type="ECO:0000313" key="14">
    <source>
        <dbReference type="EMBL" id="MBE9404015.1"/>
    </source>
</evidence>
<dbReference type="Gene3D" id="1.10.1780.10">
    <property type="entry name" value="Clp, N-terminal domain"/>
    <property type="match status" value="1"/>
</dbReference>
<evidence type="ECO:0000256" key="2">
    <source>
        <dbReference type="ARBA" id="ARBA00022737"/>
    </source>
</evidence>
<dbReference type="InterPro" id="IPR003959">
    <property type="entry name" value="ATPase_AAA_core"/>
</dbReference>
<keyword evidence="2 9" id="KW-0677">Repeat</keyword>
<evidence type="ECO:0000256" key="3">
    <source>
        <dbReference type="ARBA" id="ARBA00022741"/>
    </source>
</evidence>
<dbReference type="SMART" id="SM00382">
    <property type="entry name" value="AAA"/>
    <property type="match status" value="2"/>
</dbReference>
<dbReference type="Pfam" id="PF10431">
    <property type="entry name" value="ClpB_D2-small"/>
    <property type="match status" value="1"/>
</dbReference>
<dbReference type="InterPro" id="IPR003593">
    <property type="entry name" value="AAA+_ATPase"/>
</dbReference>
<keyword evidence="6 11" id="KW-0175">Coiled coil</keyword>
<keyword evidence="11" id="KW-0963">Cytoplasm</keyword>
<dbReference type="InterPro" id="IPR017730">
    <property type="entry name" value="Chaperonin_ClpB"/>
</dbReference>
<dbReference type="CDD" id="cd00009">
    <property type="entry name" value="AAA"/>
    <property type="match status" value="1"/>
</dbReference>
<comment type="subunit">
    <text evidence="11">Homohexamer; The oligomerization is ATP-dependent.</text>
</comment>
<evidence type="ECO:0000256" key="9">
    <source>
        <dbReference type="PROSITE-ProRule" id="PRU01251"/>
    </source>
</evidence>
<dbReference type="Pfam" id="PF07724">
    <property type="entry name" value="AAA_2"/>
    <property type="match status" value="1"/>
</dbReference>
<reference evidence="14 15" key="1">
    <citation type="submission" date="2020-10" db="EMBL/GenBank/DDBJ databases">
        <title>Draft genome and description of Brachybacterium epidermidis sp nov.</title>
        <authorList>
            <person name="Boxberger M."/>
            <person name="La Scola B."/>
        </authorList>
    </citation>
    <scope>NUCLEOTIDE SEQUENCE [LARGE SCALE GENOMIC DNA]</scope>
    <source>
        <strain evidence="14 15">Marseille-Q2903</strain>
    </source>
</reference>
<dbReference type="InterPro" id="IPR028299">
    <property type="entry name" value="ClpA/B_CS2"/>
</dbReference>
<dbReference type="PANTHER" id="PTHR11638:SF18">
    <property type="entry name" value="HEAT SHOCK PROTEIN 104"/>
    <property type="match status" value="1"/>
</dbReference>
<dbReference type="InterPro" id="IPR018368">
    <property type="entry name" value="ClpA/B_CS1"/>
</dbReference>
<dbReference type="Pfam" id="PF00004">
    <property type="entry name" value="AAA"/>
    <property type="match status" value="1"/>
</dbReference>
<dbReference type="Gene3D" id="1.10.8.60">
    <property type="match status" value="1"/>
</dbReference>
<evidence type="ECO:0000256" key="1">
    <source>
        <dbReference type="ARBA" id="ARBA00008675"/>
    </source>
</evidence>
<dbReference type="InterPro" id="IPR050130">
    <property type="entry name" value="ClpA_ClpB"/>
</dbReference>
<name>A0ABR9W0P0_9MICO</name>
<feature type="coiled-coil region" evidence="11">
    <location>
        <begin position="446"/>
        <end position="497"/>
    </location>
</feature>
<sequence>MDFRFTTRSQDAVTAAAEKAAELGNPQISAMHLLWVLAEQRDTIAYAALEEAGASPQEIAQRAAEAVEALPRVSGSGATNPTFVGSGFDALEAARREADHDHKTYLSTEHLLIGIALGKDDAARLLTSRGARPGSLRDAVVRLHGGEKNMNQMDSQNPENTFQSLEKFGVDLTEMAREGRLDPVIGRDAEIRRVVQVLSRRTKNNPVLIGEPGVGKTAVVEGLAQRIVAGDVPDSLRGKKLISLDLSSMVAGSKYRGEFEERMKAVLDEIRTSNGQIITFIDELHTVVGAGGTGDGAMDAGNMLKPMLARGELRMVGATTLDEYRENIEKDPALERRFQQVLVGEPSVEDTITILRGLKDKYEAHHKVSITDSALVAAASLSDRYISGRQLPDKAIDLVDEAASRLRMELDSSPEELDILRRQVDRLKMEEMALDGSEDPGSIAQLESVRSQLADRNERMAALSARWEREKAGLNLVGDLKAQLEQLRMQADRAQREGDLTAASKILYGDIPALKERLAEAEEAEASGDGEGERPLVADHVSADDIAEVVGAWTGIPAGRLLQSETQKLLEMEDIIGKRLIGQKRAVTEVSDAVRRARAGISDPNRPTGSFLFLGPTGVGKTELAKALAEFLFDDERAMVRIDMSEYGEKHTVSRLVGAPPGYVGYDEGGQLTEAVRRRPYSVVLLDEIEKAHPDVFDVLLQVLDDGRLTDGQGRTVDFRSTILILTSNLGAHVLQDPLLSPEEKTDKVMAVVRASFKPEFLNRLDDVVMFDALRREELSRIVTLQIADVAARLVDRRIVLDVEQGATEWLAEKGFDPMYGARPLKRLVQKEIGDALARLILRGEVHDGEHVVVSAREDGTGLDLSVVPEPKAEPDSAEAGDGNGSGNGGGAREADQAG</sequence>
<dbReference type="SUPFAM" id="SSF52540">
    <property type="entry name" value="P-loop containing nucleoside triphosphate hydrolases"/>
    <property type="match status" value="2"/>
</dbReference>
<comment type="function">
    <text evidence="11">Part of a stress-induced multi-chaperone system, it is involved in the recovery of the cell from heat-induced damage, in cooperation with DnaK, DnaJ and GrpE.</text>
</comment>
<evidence type="ECO:0000256" key="10">
    <source>
        <dbReference type="RuleBase" id="RU004432"/>
    </source>
</evidence>
<dbReference type="PRINTS" id="PR00300">
    <property type="entry name" value="CLPPROTEASEA"/>
</dbReference>
<dbReference type="InterPro" id="IPR001270">
    <property type="entry name" value="ClpA/B"/>
</dbReference>
<dbReference type="CDD" id="cd19499">
    <property type="entry name" value="RecA-like_ClpB_Hsp104-like"/>
    <property type="match status" value="1"/>
</dbReference>
<keyword evidence="15" id="KW-1185">Reference proteome</keyword>
<keyword evidence="4 10" id="KW-0067">ATP-binding</keyword>
<dbReference type="SMART" id="SM01086">
    <property type="entry name" value="ClpB_D2-small"/>
    <property type="match status" value="1"/>
</dbReference>